<sequence>MLLHMPATPLCIAPIAGTCAVYQSWVNFHAANAANPAFPGYAVVKPFTKVCGEDVMATLKEVAGRAGVSQSTVSRLLNDPSFSIKEETRRRVLRVCEEMGYRNVFRPAIAVLDAPPSGEELQDAYFADLRKVLAERAESLELDQLTFIRSIHELTERATEFDGFITVGATVFPEADLRALHMVLPHGVCIDTNPAPRLFDSVCPDLSQTMLDALDAMIAAGRSHIAFLGGVGSIMGMHDYPEDIRELSFRQWAAHLGLETDGLVYSSGTFTVENGYRLAEQLVADHREAGSMPDGLIVAADVLAVGALQALNALRVEVPDELAVVSVNNQSIARYTSPPLSSYAIDQRELARMAFSTLIDGLKHERRVRRHILLTTELVPRASFVPQA</sequence>
<protein>
    <submittedName>
        <fullName evidence="5">LacI transcription regulator</fullName>
    </submittedName>
</protein>
<proteinExistence type="predicted"/>
<keyword evidence="1" id="KW-0805">Transcription regulation</keyword>
<dbReference type="PANTHER" id="PTHR30146:SF149">
    <property type="entry name" value="HTH-TYPE TRANSCRIPTIONAL REGULATOR EBGR"/>
    <property type="match status" value="1"/>
</dbReference>
<dbReference type="SUPFAM" id="SSF47413">
    <property type="entry name" value="lambda repressor-like DNA-binding domains"/>
    <property type="match status" value="1"/>
</dbReference>
<dbReference type="InterPro" id="IPR010982">
    <property type="entry name" value="Lambda_DNA-bd_dom_sf"/>
</dbReference>
<dbReference type="InterPro" id="IPR028082">
    <property type="entry name" value="Peripla_BP_I"/>
</dbReference>
<evidence type="ECO:0000313" key="5">
    <source>
        <dbReference type="EMBL" id="ABE00942.1"/>
    </source>
</evidence>
<dbReference type="SUPFAM" id="SSF53822">
    <property type="entry name" value="Periplasmic binding protein-like I"/>
    <property type="match status" value="1"/>
</dbReference>
<organism evidence="5">
    <name type="scientific">Bifidobacterium bifidum NCIMB 41171</name>
    <dbReference type="NCBI Taxonomy" id="398513"/>
    <lineage>
        <taxon>Bacteria</taxon>
        <taxon>Bacillati</taxon>
        <taxon>Actinomycetota</taxon>
        <taxon>Actinomycetes</taxon>
        <taxon>Bifidobacteriales</taxon>
        <taxon>Bifidobacteriaceae</taxon>
        <taxon>Bifidobacterium</taxon>
    </lineage>
</organism>
<dbReference type="SMART" id="SM00354">
    <property type="entry name" value="HTH_LACI"/>
    <property type="match status" value="1"/>
</dbReference>
<dbReference type="InterPro" id="IPR046335">
    <property type="entry name" value="LacI/GalR-like_sensor"/>
</dbReference>
<dbReference type="InterPro" id="IPR000843">
    <property type="entry name" value="HTH_LacI"/>
</dbReference>
<feature type="domain" description="HTH lacI-type" evidence="4">
    <location>
        <begin position="57"/>
        <end position="102"/>
    </location>
</feature>
<keyword evidence="3" id="KW-0804">Transcription</keyword>
<dbReference type="PANTHER" id="PTHR30146">
    <property type="entry name" value="LACI-RELATED TRANSCRIPTIONAL REPRESSOR"/>
    <property type="match status" value="1"/>
</dbReference>
<dbReference type="Pfam" id="PF13377">
    <property type="entry name" value="Peripla_BP_3"/>
    <property type="match status" value="1"/>
</dbReference>
<dbReference type="PROSITE" id="PS00356">
    <property type="entry name" value="HTH_LACI_1"/>
    <property type="match status" value="1"/>
</dbReference>
<dbReference type="GO" id="GO:0000976">
    <property type="term" value="F:transcription cis-regulatory region binding"/>
    <property type="evidence" value="ECO:0007669"/>
    <property type="project" value="TreeGrafter"/>
</dbReference>
<dbReference type="Pfam" id="PF00356">
    <property type="entry name" value="LacI"/>
    <property type="match status" value="1"/>
</dbReference>
<dbReference type="GO" id="GO:0003700">
    <property type="term" value="F:DNA-binding transcription factor activity"/>
    <property type="evidence" value="ECO:0007669"/>
    <property type="project" value="TreeGrafter"/>
</dbReference>
<dbReference type="Gene3D" id="3.40.50.2300">
    <property type="match status" value="2"/>
</dbReference>
<dbReference type="CDD" id="cd01392">
    <property type="entry name" value="HTH_LacI"/>
    <property type="match status" value="1"/>
</dbReference>
<dbReference type="EMBL" id="DQ443548">
    <property type="protein sequence ID" value="ABE00942.1"/>
    <property type="molecule type" value="Genomic_DNA"/>
</dbReference>
<dbReference type="Gene3D" id="1.10.260.40">
    <property type="entry name" value="lambda repressor-like DNA-binding domains"/>
    <property type="match status" value="1"/>
</dbReference>
<evidence type="ECO:0000259" key="4">
    <source>
        <dbReference type="PROSITE" id="PS50932"/>
    </source>
</evidence>
<dbReference type="AlphaFoldDB" id="Q0ZII5"/>
<accession>Q0ZII5</accession>
<evidence type="ECO:0000256" key="3">
    <source>
        <dbReference type="ARBA" id="ARBA00023163"/>
    </source>
</evidence>
<reference evidence="5" key="1">
    <citation type="journal article" date="2007" name="Appl. Microbiol. Biotechnol.">
        <title>Molecular cloning and comparative analysis of four beta-galactosidase genes from Bifidobacterium bifidum NCIMB41171.</title>
        <authorList>
            <person name="Goulas T.K."/>
            <person name="Goulas A.K."/>
            <person name="Tzortzis G."/>
            <person name="Gibson G.R."/>
        </authorList>
    </citation>
    <scope>NUCLEOTIDE SEQUENCE</scope>
    <source>
        <strain evidence="5">NCIMB41171</strain>
    </source>
</reference>
<dbReference type="PROSITE" id="PS50932">
    <property type="entry name" value="HTH_LACI_2"/>
    <property type="match status" value="1"/>
</dbReference>
<evidence type="ECO:0000256" key="1">
    <source>
        <dbReference type="ARBA" id="ARBA00023015"/>
    </source>
</evidence>
<evidence type="ECO:0000256" key="2">
    <source>
        <dbReference type="ARBA" id="ARBA00023125"/>
    </source>
</evidence>
<dbReference type="CDD" id="cd01544">
    <property type="entry name" value="PBP1_GalR"/>
    <property type="match status" value="1"/>
</dbReference>
<keyword evidence="2" id="KW-0238">DNA-binding</keyword>
<name>Q0ZII5_BIFBI</name>